<evidence type="ECO:0000259" key="6">
    <source>
        <dbReference type="Pfam" id="PF07291"/>
    </source>
</evidence>
<keyword evidence="2 5" id="KW-0812">Transmembrane</keyword>
<organism evidence="7 8">
    <name type="scientific">Shivajiella indica</name>
    <dbReference type="NCBI Taxonomy" id="872115"/>
    <lineage>
        <taxon>Bacteria</taxon>
        <taxon>Pseudomonadati</taxon>
        <taxon>Bacteroidota</taxon>
        <taxon>Cytophagia</taxon>
        <taxon>Cytophagales</taxon>
        <taxon>Cyclobacteriaceae</taxon>
        <taxon>Shivajiella</taxon>
    </lineage>
</organism>
<keyword evidence="4 5" id="KW-0472">Membrane</keyword>
<feature type="domain" description="Methylamine utilisation protein MauE" evidence="6">
    <location>
        <begin position="23"/>
        <end position="148"/>
    </location>
</feature>
<feature type="transmembrane region" description="Helical" evidence="5">
    <location>
        <begin position="129"/>
        <end position="148"/>
    </location>
</feature>
<dbReference type="Proteomes" id="UP001597414">
    <property type="component" value="Unassembled WGS sequence"/>
</dbReference>
<dbReference type="InterPro" id="IPR009908">
    <property type="entry name" value="Methylamine_util_MauE"/>
</dbReference>
<feature type="transmembrane region" description="Helical" evidence="5">
    <location>
        <begin position="62"/>
        <end position="84"/>
    </location>
</feature>
<dbReference type="EMBL" id="JBHUIV010000016">
    <property type="protein sequence ID" value="MFD2201814.1"/>
    <property type="molecule type" value="Genomic_DNA"/>
</dbReference>
<keyword evidence="3 5" id="KW-1133">Transmembrane helix</keyword>
<name>A0ABW5B8N4_9BACT</name>
<gene>
    <name evidence="7" type="ORF">ACFSKV_09560</name>
</gene>
<comment type="caution">
    <text evidence="7">The sequence shown here is derived from an EMBL/GenBank/DDBJ whole genome shotgun (WGS) entry which is preliminary data.</text>
</comment>
<sequence length="166" mass="18584">MKGISDIKQRVQNVKSSRQKNTWKVEVLSMLLAVLFVYTGASKLIDWYGTVNSINNQVFPEWMATLILYGLPALEIGVAIMLLVPPWRIWGLRLSVILMFIFTGYIGLVLTGIFGRIPCSCGGVLESLGWWEHLVFNVAVLGMGVVGLRDGRTERLRDAETKGLRD</sequence>
<comment type="subcellular location">
    <subcellularLocation>
        <location evidence="1">Membrane</location>
        <topology evidence="1">Multi-pass membrane protein</topology>
    </subcellularLocation>
</comment>
<evidence type="ECO:0000313" key="7">
    <source>
        <dbReference type="EMBL" id="MFD2201814.1"/>
    </source>
</evidence>
<feature type="transmembrane region" description="Helical" evidence="5">
    <location>
        <begin position="21"/>
        <end position="42"/>
    </location>
</feature>
<evidence type="ECO:0000256" key="5">
    <source>
        <dbReference type="SAM" id="Phobius"/>
    </source>
</evidence>
<evidence type="ECO:0000256" key="4">
    <source>
        <dbReference type="ARBA" id="ARBA00023136"/>
    </source>
</evidence>
<keyword evidence="8" id="KW-1185">Reference proteome</keyword>
<evidence type="ECO:0000256" key="3">
    <source>
        <dbReference type="ARBA" id="ARBA00022989"/>
    </source>
</evidence>
<dbReference type="Pfam" id="PF07291">
    <property type="entry name" value="MauE"/>
    <property type="match status" value="1"/>
</dbReference>
<accession>A0ABW5B8N4</accession>
<reference evidence="8" key="1">
    <citation type="journal article" date="2019" name="Int. J. Syst. Evol. Microbiol.">
        <title>The Global Catalogue of Microorganisms (GCM) 10K type strain sequencing project: providing services to taxonomists for standard genome sequencing and annotation.</title>
        <authorList>
            <consortium name="The Broad Institute Genomics Platform"/>
            <consortium name="The Broad Institute Genome Sequencing Center for Infectious Disease"/>
            <person name="Wu L."/>
            <person name="Ma J."/>
        </authorList>
    </citation>
    <scope>NUCLEOTIDE SEQUENCE [LARGE SCALE GENOMIC DNA]</scope>
    <source>
        <strain evidence="8">KCTC 19812</strain>
    </source>
</reference>
<protein>
    <submittedName>
        <fullName evidence="7">MauE/DoxX family redox-associated membrane protein</fullName>
    </submittedName>
</protein>
<evidence type="ECO:0000256" key="1">
    <source>
        <dbReference type="ARBA" id="ARBA00004141"/>
    </source>
</evidence>
<dbReference type="RefSeq" id="WP_380801846.1">
    <property type="nucleotide sequence ID" value="NZ_JBHUIV010000016.1"/>
</dbReference>
<evidence type="ECO:0000313" key="8">
    <source>
        <dbReference type="Proteomes" id="UP001597414"/>
    </source>
</evidence>
<feature type="transmembrane region" description="Helical" evidence="5">
    <location>
        <begin position="96"/>
        <end position="117"/>
    </location>
</feature>
<proteinExistence type="predicted"/>
<evidence type="ECO:0000256" key="2">
    <source>
        <dbReference type="ARBA" id="ARBA00022692"/>
    </source>
</evidence>